<feature type="region of interest" description="Disordered" evidence="1">
    <location>
        <begin position="1"/>
        <end position="47"/>
    </location>
</feature>
<keyword evidence="3" id="KW-1185">Reference proteome</keyword>
<feature type="compositionally biased region" description="Basic and acidic residues" evidence="1">
    <location>
        <begin position="20"/>
        <end position="47"/>
    </location>
</feature>
<comment type="caution">
    <text evidence="2">The sequence shown here is derived from an EMBL/GenBank/DDBJ whole genome shotgun (WGS) entry which is preliminary data.</text>
</comment>
<evidence type="ECO:0000256" key="1">
    <source>
        <dbReference type="SAM" id="MobiDB-lite"/>
    </source>
</evidence>
<dbReference type="EMBL" id="LXQA010480182">
    <property type="protein sequence ID" value="MCI54490.1"/>
    <property type="molecule type" value="Genomic_DNA"/>
</dbReference>
<feature type="non-terminal residue" evidence="2">
    <location>
        <position position="1"/>
    </location>
</feature>
<feature type="compositionally biased region" description="Polar residues" evidence="1">
    <location>
        <begin position="1"/>
        <end position="19"/>
    </location>
</feature>
<evidence type="ECO:0000313" key="3">
    <source>
        <dbReference type="Proteomes" id="UP000265520"/>
    </source>
</evidence>
<name>A0A392T2V6_9FABA</name>
<dbReference type="AlphaFoldDB" id="A0A392T2V6"/>
<reference evidence="2 3" key="1">
    <citation type="journal article" date="2018" name="Front. Plant Sci.">
        <title>Red Clover (Trifolium pratense) and Zigzag Clover (T. medium) - A Picture of Genomic Similarities and Differences.</title>
        <authorList>
            <person name="Dluhosova J."/>
            <person name="Istvanek J."/>
            <person name="Nedelnik J."/>
            <person name="Repkova J."/>
        </authorList>
    </citation>
    <scope>NUCLEOTIDE SEQUENCE [LARGE SCALE GENOMIC DNA]</scope>
    <source>
        <strain evidence="3">cv. 10/8</strain>
        <tissue evidence="2">Leaf</tissue>
    </source>
</reference>
<organism evidence="2 3">
    <name type="scientific">Trifolium medium</name>
    <dbReference type="NCBI Taxonomy" id="97028"/>
    <lineage>
        <taxon>Eukaryota</taxon>
        <taxon>Viridiplantae</taxon>
        <taxon>Streptophyta</taxon>
        <taxon>Embryophyta</taxon>
        <taxon>Tracheophyta</taxon>
        <taxon>Spermatophyta</taxon>
        <taxon>Magnoliopsida</taxon>
        <taxon>eudicotyledons</taxon>
        <taxon>Gunneridae</taxon>
        <taxon>Pentapetalae</taxon>
        <taxon>rosids</taxon>
        <taxon>fabids</taxon>
        <taxon>Fabales</taxon>
        <taxon>Fabaceae</taxon>
        <taxon>Papilionoideae</taxon>
        <taxon>50 kb inversion clade</taxon>
        <taxon>NPAAA clade</taxon>
        <taxon>Hologalegina</taxon>
        <taxon>IRL clade</taxon>
        <taxon>Trifolieae</taxon>
        <taxon>Trifolium</taxon>
    </lineage>
</organism>
<proteinExistence type="predicted"/>
<evidence type="ECO:0000313" key="2">
    <source>
        <dbReference type="EMBL" id="MCI54490.1"/>
    </source>
</evidence>
<sequence length="47" mass="5239">HVSEKNSSGHVSEKNSSSHVSEKTGDEENHGSHEHHEDTPEEKVCFI</sequence>
<accession>A0A392T2V6</accession>
<dbReference type="Proteomes" id="UP000265520">
    <property type="component" value="Unassembled WGS sequence"/>
</dbReference>
<protein>
    <submittedName>
        <fullName evidence="2">La-related protein 7-like</fullName>
    </submittedName>
</protein>